<dbReference type="Proteomes" id="UP001384579">
    <property type="component" value="Unassembled WGS sequence"/>
</dbReference>
<dbReference type="RefSeq" id="WP_340517927.1">
    <property type="nucleotide sequence ID" value="NZ_JBBLXS010000277.1"/>
</dbReference>
<sequence length="195" mass="22328">MNTITLEQKLDHALLFPGLTWEQFKILESMLDIPGVRLSFLDGVLEIEKMPGRKHETAKERIGALLEIYLLKADIDYTPTGSVTLESKEGLVRREADKSYELGADRERPDLALEVVITSGGIDKLEAYKRLKIREVWFWEKSQLSLYALREEGYEKIASSELLPELNIALFVRCMNIANHVEAIKEFRSGCDRDL</sequence>
<evidence type="ECO:0000313" key="2">
    <source>
        <dbReference type="EMBL" id="MEK0186923.1"/>
    </source>
</evidence>
<name>A0ABU8YRU0_9CYAN</name>
<dbReference type="SUPFAM" id="SSF52980">
    <property type="entry name" value="Restriction endonuclease-like"/>
    <property type="match status" value="1"/>
</dbReference>
<protein>
    <submittedName>
        <fullName evidence="2">Uma2 family endonuclease</fullName>
    </submittedName>
</protein>
<dbReference type="GO" id="GO:0004519">
    <property type="term" value="F:endonuclease activity"/>
    <property type="evidence" value="ECO:0007669"/>
    <property type="project" value="UniProtKB-KW"/>
</dbReference>
<dbReference type="CDD" id="cd06260">
    <property type="entry name" value="DUF820-like"/>
    <property type="match status" value="1"/>
</dbReference>
<organism evidence="2 3">
    <name type="scientific">Microcoleus anatoxicus PTRS2</name>
    <dbReference type="NCBI Taxonomy" id="2705321"/>
    <lineage>
        <taxon>Bacteria</taxon>
        <taxon>Bacillati</taxon>
        <taxon>Cyanobacteriota</taxon>
        <taxon>Cyanophyceae</taxon>
        <taxon>Oscillatoriophycideae</taxon>
        <taxon>Oscillatoriales</taxon>
        <taxon>Microcoleaceae</taxon>
        <taxon>Microcoleus</taxon>
        <taxon>Microcoleus anatoxicus</taxon>
    </lineage>
</organism>
<dbReference type="Gene3D" id="3.90.1570.10">
    <property type="entry name" value="tt1808, chain A"/>
    <property type="match status" value="1"/>
</dbReference>
<keyword evidence="3" id="KW-1185">Reference proteome</keyword>
<dbReference type="PANTHER" id="PTHR47152">
    <property type="entry name" value="SLR2084 PROTEIN-RELATED"/>
    <property type="match status" value="1"/>
</dbReference>
<dbReference type="InterPro" id="IPR012296">
    <property type="entry name" value="Nuclease_put_TT1808"/>
</dbReference>
<dbReference type="PANTHER" id="PTHR47152:SF4">
    <property type="entry name" value="SLR0445 PROTEIN"/>
    <property type="match status" value="1"/>
</dbReference>
<evidence type="ECO:0000259" key="1">
    <source>
        <dbReference type="Pfam" id="PF05685"/>
    </source>
</evidence>
<gene>
    <name evidence="2" type="ORF">WMG39_19005</name>
</gene>
<evidence type="ECO:0000313" key="3">
    <source>
        <dbReference type="Proteomes" id="UP001384579"/>
    </source>
</evidence>
<keyword evidence="2" id="KW-0255">Endonuclease</keyword>
<dbReference type="Pfam" id="PF05685">
    <property type="entry name" value="Uma2"/>
    <property type="match status" value="1"/>
</dbReference>
<keyword evidence="2" id="KW-0378">Hydrolase</keyword>
<dbReference type="InterPro" id="IPR011335">
    <property type="entry name" value="Restrct_endonuc-II-like"/>
</dbReference>
<reference evidence="2 3" key="1">
    <citation type="journal article" date="2020" name="Harmful Algae">
        <title>Molecular and morphological characterization of a novel dihydroanatoxin-a producing Microcoleus species (cyanobacteria) from the Russian River, California, USA.</title>
        <authorList>
            <person name="Conklin K.Y."/>
            <person name="Stancheva R."/>
            <person name="Otten T.G."/>
            <person name="Fadness R."/>
            <person name="Boyer G.L."/>
            <person name="Read B."/>
            <person name="Zhang X."/>
            <person name="Sheath R.G."/>
        </authorList>
    </citation>
    <scope>NUCLEOTIDE SEQUENCE [LARGE SCALE GENOMIC DNA]</scope>
    <source>
        <strain evidence="2 3">PTRS2</strain>
    </source>
</reference>
<dbReference type="InterPro" id="IPR008538">
    <property type="entry name" value="Uma2"/>
</dbReference>
<dbReference type="EMBL" id="JBBLXS010000277">
    <property type="protein sequence ID" value="MEK0186923.1"/>
    <property type="molecule type" value="Genomic_DNA"/>
</dbReference>
<accession>A0ABU8YRU0</accession>
<proteinExistence type="predicted"/>
<feature type="domain" description="Putative restriction endonuclease" evidence="1">
    <location>
        <begin position="21"/>
        <end position="167"/>
    </location>
</feature>
<keyword evidence="2" id="KW-0540">Nuclease</keyword>
<comment type="caution">
    <text evidence="2">The sequence shown here is derived from an EMBL/GenBank/DDBJ whole genome shotgun (WGS) entry which is preliminary data.</text>
</comment>